<sequence>MPSDESDKNSYTESVRIFPDTMAESASEDSELRLSHLRSYDEVAYLEHEEETPLGRHIGVFGVVMMIVQRIIGSGIFAVSGSIYKDVGGSPFLFFLVWICAGYMSFAGIFCFLELGSIVPRSGGMKVFLEYVYYKPRMMMTVVFGIYSLLFGFVITNAIIFGEYTLYALGFDDVSSQAPKQIGMLFVLCTCVVNGVSAHLGVKIQNFVGVIKLVLLFLMALSGIWVLLFPVSITHIENNLHLSEFFTIKREVTVGSFSSALLKGIFSFGGWQTAQVVANEIQDPVKTMNIAAPLALSIINVCYFFINLSYLVVIPDGDLDKLQEMVGSILMEKLFGYTIGRQLLTLTVAISAAGNIMTVLYHISRMNQEIFREGFLPFSRFFASNHPFGSPMRCLIFPVAISSIFLLIHTPDNVYNYVIDLDGYPLQMFVGLTCFGIFVLRRRRPNLKPSFRANSIHVVFVSVFSLFMFIGPLNPFSKSTEFTGFPNYAYVALIVLFSCFLYWLVLFRILPTIGGYEMEQATITLSDGLTMKKWCKESEYENVDGV</sequence>
<dbReference type="STRING" id="13370.A0A448YU24"/>
<proteinExistence type="predicted"/>
<evidence type="ECO:0000313" key="7">
    <source>
        <dbReference type="Proteomes" id="UP000290900"/>
    </source>
</evidence>
<dbReference type="InterPro" id="IPR002293">
    <property type="entry name" value="AA/rel_permease1"/>
</dbReference>
<feature type="transmembrane region" description="Helical" evidence="5">
    <location>
        <begin position="453"/>
        <end position="473"/>
    </location>
</feature>
<evidence type="ECO:0000256" key="4">
    <source>
        <dbReference type="ARBA" id="ARBA00023136"/>
    </source>
</evidence>
<feature type="transmembrane region" description="Helical" evidence="5">
    <location>
        <begin position="290"/>
        <end position="314"/>
    </location>
</feature>
<dbReference type="EMBL" id="CAACVR010000076">
    <property type="protein sequence ID" value="VEU24424.1"/>
    <property type="molecule type" value="Genomic_DNA"/>
</dbReference>
<feature type="transmembrane region" description="Helical" evidence="5">
    <location>
        <begin position="488"/>
        <end position="510"/>
    </location>
</feature>
<dbReference type="GO" id="GO:0015179">
    <property type="term" value="F:L-amino acid transmembrane transporter activity"/>
    <property type="evidence" value="ECO:0007669"/>
    <property type="project" value="TreeGrafter"/>
</dbReference>
<dbReference type="Pfam" id="PF13520">
    <property type="entry name" value="AA_permease_2"/>
    <property type="match status" value="1"/>
</dbReference>
<dbReference type="PANTHER" id="PTHR11785">
    <property type="entry name" value="AMINO ACID TRANSPORTER"/>
    <property type="match status" value="1"/>
</dbReference>
<evidence type="ECO:0000256" key="3">
    <source>
        <dbReference type="ARBA" id="ARBA00022989"/>
    </source>
</evidence>
<comment type="subcellular location">
    <subcellularLocation>
        <location evidence="1">Membrane</location>
        <topology evidence="1">Multi-pass membrane protein</topology>
    </subcellularLocation>
</comment>
<feature type="transmembrane region" description="Helical" evidence="5">
    <location>
        <begin position="182"/>
        <end position="202"/>
    </location>
</feature>
<dbReference type="InParanoid" id="A0A448YU24"/>
<accession>A0A448YU24</accession>
<keyword evidence="3 5" id="KW-1133">Transmembrane helix</keyword>
<dbReference type="PIRSF" id="PIRSF006060">
    <property type="entry name" value="AA_transporter"/>
    <property type="match status" value="1"/>
</dbReference>
<feature type="transmembrane region" description="Helical" evidence="5">
    <location>
        <begin position="334"/>
        <end position="363"/>
    </location>
</feature>
<evidence type="ECO:0000256" key="2">
    <source>
        <dbReference type="ARBA" id="ARBA00022692"/>
    </source>
</evidence>
<feature type="transmembrane region" description="Helical" evidence="5">
    <location>
        <begin position="140"/>
        <end position="162"/>
    </location>
</feature>
<feature type="transmembrane region" description="Helical" evidence="5">
    <location>
        <begin position="423"/>
        <end position="441"/>
    </location>
</feature>
<dbReference type="OrthoDB" id="5982228at2759"/>
<evidence type="ECO:0000313" key="6">
    <source>
        <dbReference type="EMBL" id="VEU24424.1"/>
    </source>
</evidence>
<evidence type="ECO:0000256" key="1">
    <source>
        <dbReference type="ARBA" id="ARBA00004141"/>
    </source>
</evidence>
<dbReference type="Gene3D" id="1.20.1740.10">
    <property type="entry name" value="Amino acid/polyamine transporter I"/>
    <property type="match status" value="1"/>
</dbReference>
<keyword evidence="4 5" id="KW-0472">Membrane</keyword>
<feature type="transmembrane region" description="Helical" evidence="5">
    <location>
        <begin position="58"/>
        <end position="80"/>
    </location>
</feature>
<feature type="transmembrane region" description="Helical" evidence="5">
    <location>
        <begin position="92"/>
        <end position="119"/>
    </location>
</feature>
<feature type="transmembrane region" description="Helical" evidence="5">
    <location>
        <begin position="256"/>
        <end position="278"/>
    </location>
</feature>
<dbReference type="GO" id="GO:0016020">
    <property type="term" value="C:membrane"/>
    <property type="evidence" value="ECO:0007669"/>
    <property type="project" value="UniProtKB-SubCell"/>
</dbReference>
<protein>
    <submittedName>
        <fullName evidence="6">DEKNAAC105590</fullName>
    </submittedName>
</protein>
<dbReference type="InterPro" id="IPR050598">
    <property type="entry name" value="AminoAcid_Transporter"/>
</dbReference>
<dbReference type="Proteomes" id="UP000290900">
    <property type="component" value="Unassembled WGS sequence"/>
</dbReference>
<keyword evidence="2 5" id="KW-0812">Transmembrane</keyword>
<reference evidence="6 7" key="1">
    <citation type="submission" date="2018-12" db="EMBL/GenBank/DDBJ databases">
        <authorList>
            <person name="Tiukova I."/>
            <person name="Dainat J."/>
        </authorList>
    </citation>
    <scope>NUCLEOTIDE SEQUENCE [LARGE SCALE GENOMIC DNA]</scope>
</reference>
<feature type="transmembrane region" description="Helical" evidence="5">
    <location>
        <begin position="394"/>
        <end position="411"/>
    </location>
</feature>
<dbReference type="AlphaFoldDB" id="A0A448YU24"/>
<keyword evidence="7" id="KW-1185">Reference proteome</keyword>
<dbReference type="PANTHER" id="PTHR11785:SF382">
    <property type="entry name" value="LOW-AFFINITY METHIONINE PERMEASE"/>
    <property type="match status" value="1"/>
</dbReference>
<name>A0A448YU24_BRENA</name>
<organism evidence="6 7">
    <name type="scientific">Brettanomyces naardenensis</name>
    <name type="common">Yeast</name>
    <dbReference type="NCBI Taxonomy" id="13370"/>
    <lineage>
        <taxon>Eukaryota</taxon>
        <taxon>Fungi</taxon>
        <taxon>Dikarya</taxon>
        <taxon>Ascomycota</taxon>
        <taxon>Saccharomycotina</taxon>
        <taxon>Pichiomycetes</taxon>
        <taxon>Pichiales</taxon>
        <taxon>Pichiaceae</taxon>
        <taxon>Brettanomyces</taxon>
    </lineage>
</organism>
<feature type="transmembrane region" description="Helical" evidence="5">
    <location>
        <begin position="214"/>
        <end position="236"/>
    </location>
</feature>
<gene>
    <name evidence="6" type="ORF">BRENAR_LOCUS5152</name>
</gene>
<evidence type="ECO:0000256" key="5">
    <source>
        <dbReference type="SAM" id="Phobius"/>
    </source>
</evidence>
<dbReference type="FunCoup" id="A0A448YU24">
    <property type="interactions" value="299"/>
</dbReference>